<comment type="caution">
    <text evidence="1">The sequence shown here is derived from an EMBL/GenBank/DDBJ whole genome shotgun (WGS) entry which is preliminary data.</text>
</comment>
<proteinExistence type="predicted"/>
<sequence length="276" mass="30886">MLVLCLLFLLCDRDNGADQNVTCPYEVRVRRNTVLKARPLNPLTMKCQVQHCGDPPHVTWCKIMDPLNCRAMIENENINIHQKELPANEVMSFMTFNKLSMDDQGQYRCKLSGPEEASVSHAITVNVSESNVGYDYSGNNTGDLSENNKESVHWQPYVGFCVGIFLLVVMATAISMFLLHGCKGPITCAHNKTKEQEVSTTAPCTDPNSTPKVIPPSSSSNSNHNQLNDLYDTVIYLQMRGTPTSFDVPYQDQVSSQLVYMNRQPSETQPYPDTRG</sequence>
<name>A0ACC2HCG5_DALPE</name>
<dbReference type="EMBL" id="CM055731">
    <property type="protein sequence ID" value="KAJ8013178.1"/>
    <property type="molecule type" value="Genomic_DNA"/>
</dbReference>
<organism evidence="1 2">
    <name type="scientific">Dallia pectoralis</name>
    <name type="common">Alaska blackfish</name>
    <dbReference type="NCBI Taxonomy" id="75939"/>
    <lineage>
        <taxon>Eukaryota</taxon>
        <taxon>Metazoa</taxon>
        <taxon>Chordata</taxon>
        <taxon>Craniata</taxon>
        <taxon>Vertebrata</taxon>
        <taxon>Euteleostomi</taxon>
        <taxon>Actinopterygii</taxon>
        <taxon>Neopterygii</taxon>
        <taxon>Teleostei</taxon>
        <taxon>Protacanthopterygii</taxon>
        <taxon>Esociformes</taxon>
        <taxon>Umbridae</taxon>
        <taxon>Dallia</taxon>
    </lineage>
</organism>
<accession>A0ACC2HCG5</accession>
<keyword evidence="2" id="KW-1185">Reference proteome</keyword>
<reference evidence="1" key="1">
    <citation type="submission" date="2021-05" db="EMBL/GenBank/DDBJ databases">
        <authorList>
            <person name="Pan Q."/>
            <person name="Jouanno E."/>
            <person name="Zahm M."/>
            <person name="Klopp C."/>
            <person name="Cabau C."/>
            <person name="Louis A."/>
            <person name="Berthelot C."/>
            <person name="Parey E."/>
            <person name="Roest Crollius H."/>
            <person name="Montfort J."/>
            <person name="Robinson-Rechavi M."/>
            <person name="Bouchez O."/>
            <person name="Lampietro C."/>
            <person name="Lopez Roques C."/>
            <person name="Donnadieu C."/>
            <person name="Postlethwait J."/>
            <person name="Bobe J."/>
            <person name="Dillon D."/>
            <person name="Chandos A."/>
            <person name="von Hippel F."/>
            <person name="Guiguen Y."/>
        </authorList>
    </citation>
    <scope>NUCLEOTIDE SEQUENCE</scope>
    <source>
        <strain evidence="1">YG-Jan2019</strain>
    </source>
</reference>
<protein>
    <submittedName>
        <fullName evidence="1">Uncharacterized protein</fullName>
    </submittedName>
</protein>
<evidence type="ECO:0000313" key="2">
    <source>
        <dbReference type="Proteomes" id="UP001157502"/>
    </source>
</evidence>
<evidence type="ECO:0000313" key="1">
    <source>
        <dbReference type="EMBL" id="KAJ8013178.1"/>
    </source>
</evidence>
<dbReference type="Proteomes" id="UP001157502">
    <property type="component" value="Chromosome 4"/>
</dbReference>
<gene>
    <name evidence="1" type="ORF">DPEC_G00050580</name>
</gene>